<feature type="transmembrane region" description="Helical" evidence="1">
    <location>
        <begin position="120"/>
        <end position="138"/>
    </location>
</feature>
<dbReference type="AlphaFoldDB" id="A0A917B1U7"/>
<evidence type="ECO:0000313" key="3">
    <source>
        <dbReference type="Proteomes" id="UP000660110"/>
    </source>
</evidence>
<gene>
    <name evidence="2" type="ORF">GCM10010954_12820</name>
</gene>
<keyword evidence="1" id="KW-0472">Membrane</keyword>
<accession>A0A917B1U7</accession>
<evidence type="ECO:0000256" key="1">
    <source>
        <dbReference type="SAM" id="Phobius"/>
    </source>
</evidence>
<keyword evidence="1" id="KW-1133">Transmembrane helix</keyword>
<keyword evidence="3" id="KW-1185">Reference proteome</keyword>
<feature type="transmembrane region" description="Helical" evidence="1">
    <location>
        <begin position="87"/>
        <end position="108"/>
    </location>
</feature>
<evidence type="ECO:0000313" key="2">
    <source>
        <dbReference type="EMBL" id="GGF15608.1"/>
    </source>
</evidence>
<feature type="transmembrane region" description="Helical" evidence="1">
    <location>
        <begin position="56"/>
        <end position="75"/>
    </location>
</feature>
<reference evidence="2" key="2">
    <citation type="submission" date="2020-09" db="EMBL/GenBank/DDBJ databases">
        <authorList>
            <person name="Sun Q."/>
            <person name="Zhou Y."/>
        </authorList>
    </citation>
    <scope>NUCLEOTIDE SEQUENCE</scope>
    <source>
        <strain evidence="2">CGMCC 1.12153</strain>
    </source>
</reference>
<comment type="caution">
    <text evidence="2">The sequence shown here is derived from an EMBL/GenBank/DDBJ whole genome shotgun (WGS) entry which is preliminary data.</text>
</comment>
<dbReference type="RefSeq" id="WP_188376608.1">
    <property type="nucleotide sequence ID" value="NZ_BMEL01000001.1"/>
</dbReference>
<feature type="transmembrane region" description="Helical" evidence="1">
    <location>
        <begin position="6"/>
        <end position="23"/>
    </location>
</feature>
<dbReference type="EMBL" id="BMEL01000001">
    <property type="protein sequence ID" value="GGF15608.1"/>
    <property type="molecule type" value="Genomic_DNA"/>
</dbReference>
<protein>
    <submittedName>
        <fullName evidence="2">Uncharacterized protein</fullName>
    </submittedName>
</protein>
<proteinExistence type="predicted"/>
<reference evidence="2" key="1">
    <citation type="journal article" date="2014" name="Int. J. Syst. Evol. Microbiol.">
        <title>Complete genome sequence of Corynebacterium casei LMG S-19264T (=DSM 44701T), isolated from a smear-ripened cheese.</title>
        <authorList>
            <consortium name="US DOE Joint Genome Institute (JGI-PGF)"/>
            <person name="Walter F."/>
            <person name="Albersmeier A."/>
            <person name="Kalinowski J."/>
            <person name="Ruckert C."/>
        </authorList>
    </citation>
    <scope>NUCLEOTIDE SEQUENCE</scope>
    <source>
        <strain evidence="2">CGMCC 1.12153</strain>
    </source>
</reference>
<organism evidence="2 3">
    <name type="scientific">Halobacillus andaensis</name>
    <dbReference type="NCBI Taxonomy" id="1176239"/>
    <lineage>
        <taxon>Bacteria</taxon>
        <taxon>Bacillati</taxon>
        <taxon>Bacillota</taxon>
        <taxon>Bacilli</taxon>
        <taxon>Bacillales</taxon>
        <taxon>Bacillaceae</taxon>
        <taxon>Halobacillus</taxon>
    </lineage>
</organism>
<name>A0A917B1U7_HALAA</name>
<keyword evidence="1" id="KW-0812">Transmembrane</keyword>
<dbReference type="Proteomes" id="UP000660110">
    <property type="component" value="Unassembled WGS sequence"/>
</dbReference>
<sequence>MFIKWGIYIGTTSGLALGIYMWFVELITEKKIYTLLMNVDFIPVIGSIEWPVFVEWLFHMIISWIIGILFCYIFMKKIKVTSKRQWGVALILSGMAASTYFPLTVLAIKETPEVTDVTAIIYWVIGHLLYAIVLKSSYYRT</sequence>